<name>A0A9W9ABL7_9AGAR</name>
<keyword evidence="3" id="KW-0964">Secreted</keyword>
<comment type="similarity">
    <text evidence="2">Belongs to the GnRH family.</text>
</comment>
<proteinExistence type="inferred from homology"/>
<evidence type="ECO:0000256" key="5">
    <source>
        <dbReference type="SAM" id="SignalP"/>
    </source>
</evidence>
<feature type="chain" id="PRO_5040842902" description="Thioredoxin domain-containing protein" evidence="5">
    <location>
        <begin position="18"/>
        <end position="330"/>
    </location>
</feature>
<dbReference type="Proteomes" id="UP001150266">
    <property type="component" value="Unassembled WGS sequence"/>
</dbReference>
<comment type="subcellular location">
    <subcellularLocation>
        <location evidence="1">Secreted</location>
    </subcellularLocation>
</comment>
<evidence type="ECO:0000256" key="3">
    <source>
        <dbReference type="ARBA" id="ARBA00022525"/>
    </source>
</evidence>
<dbReference type="EMBL" id="JAOTPV010000008">
    <property type="protein sequence ID" value="KAJ4479017.1"/>
    <property type="molecule type" value="Genomic_DNA"/>
</dbReference>
<gene>
    <name evidence="6" type="ORF">J3R30DRAFT_3473334</name>
</gene>
<evidence type="ECO:0008006" key="8">
    <source>
        <dbReference type="Google" id="ProtNLM"/>
    </source>
</evidence>
<comment type="caution">
    <text evidence="6">The sequence shown here is derived from an EMBL/GenBank/DDBJ whole genome shotgun (WGS) entry which is preliminary data.</text>
</comment>
<evidence type="ECO:0000256" key="4">
    <source>
        <dbReference type="SAM" id="MobiDB-lite"/>
    </source>
</evidence>
<dbReference type="AlphaFoldDB" id="A0A9W9ABL7"/>
<dbReference type="GO" id="GO:0005576">
    <property type="term" value="C:extracellular region"/>
    <property type="evidence" value="ECO:0007669"/>
    <property type="project" value="UniProtKB-SubCell"/>
</dbReference>
<reference evidence="6" key="1">
    <citation type="submission" date="2022-08" db="EMBL/GenBank/DDBJ databases">
        <title>A Global Phylogenomic Analysis of the Shiitake Genus Lentinula.</title>
        <authorList>
            <consortium name="DOE Joint Genome Institute"/>
            <person name="Sierra-Patev S."/>
            <person name="Min B."/>
            <person name="Naranjo-Ortiz M."/>
            <person name="Looney B."/>
            <person name="Konkel Z."/>
            <person name="Slot J.C."/>
            <person name="Sakamoto Y."/>
            <person name="Steenwyk J.L."/>
            <person name="Rokas A."/>
            <person name="Carro J."/>
            <person name="Camarero S."/>
            <person name="Ferreira P."/>
            <person name="Molpeceres G."/>
            <person name="Ruiz-Duenas F.J."/>
            <person name="Serrano A."/>
            <person name="Henrissat B."/>
            <person name="Drula E."/>
            <person name="Hughes K.W."/>
            <person name="Mata J.L."/>
            <person name="Ishikawa N.K."/>
            <person name="Vargas-Isla R."/>
            <person name="Ushijima S."/>
            <person name="Smith C.A."/>
            <person name="Ahrendt S."/>
            <person name="Andreopoulos W."/>
            <person name="He G."/>
            <person name="Labutti K."/>
            <person name="Lipzen A."/>
            <person name="Ng V."/>
            <person name="Riley R."/>
            <person name="Sandor L."/>
            <person name="Barry K."/>
            <person name="Martinez A.T."/>
            <person name="Xiao Y."/>
            <person name="Gibbons J.G."/>
            <person name="Terashima K."/>
            <person name="Grigoriev I.V."/>
            <person name="Hibbett D.S."/>
        </authorList>
    </citation>
    <scope>NUCLEOTIDE SEQUENCE</scope>
    <source>
        <strain evidence="6">JLM2183</strain>
    </source>
</reference>
<evidence type="ECO:0000256" key="2">
    <source>
        <dbReference type="ARBA" id="ARBA00010968"/>
    </source>
</evidence>
<dbReference type="OrthoDB" id="2502001at2759"/>
<feature type="region of interest" description="Disordered" evidence="4">
    <location>
        <begin position="285"/>
        <end position="330"/>
    </location>
</feature>
<dbReference type="GO" id="GO:0005179">
    <property type="term" value="F:hormone activity"/>
    <property type="evidence" value="ECO:0007669"/>
    <property type="project" value="InterPro"/>
</dbReference>
<evidence type="ECO:0000313" key="7">
    <source>
        <dbReference type="Proteomes" id="UP001150266"/>
    </source>
</evidence>
<sequence length="330" mass="36362">MKVFCFYLSFLCFVVNGQYFSEGWKPGQAVTNEPSTPLSTGVSGGPQGQQDSFSVQGILDSPSVSSLFAKVGVNISSLASAAGLSSKPVYPWDTRIPMITDTNFDDIVVNEELTPEEEENRTWLIVVSASATSQGGGISQFVDKIFDETYNETLIAGDMPDLRWGRIDYLNVTYLTTKWGVWQAPTFVILQNRGQTLRFIKPQWLRLGEGALREFLTSGTYNEVPPWDSSFAPGGSNEYFLHYFSLVLTKIYNVTIKVPRWILYILSGSVASFVIQLLHRPSKKDQLKDQAASQKVATASTSETSAPASTALASGSMSNQSKAKQRKSKK</sequence>
<feature type="compositionally biased region" description="Low complexity" evidence="4">
    <location>
        <begin position="297"/>
        <end position="316"/>
    </location>
</feature>
<keyword evidence="7" id="KW-1185">Reference proteome</keyword>
<protein>
    <recommendedName>
        <fullName evidence="8">Thioredoxin domain-containing protein</fullName>
    </recommendedName>
</protein>
<dbReference type="InterPro" id="IPR002012">
    <property type="entry name" value="GnRH"/>
</dbReference>
<feature type="signal peptide" evidence="5">
    <location>
        <begin position="1"/>
        <end position="17"/>
    </location>
</feature>
<evidence type="ECO:0000313" key="6">
    <source>
        <dbReference type="EMBL" id="KAJ4479017.1"/>
    </source>
</evidence>
<accession>A0A9W9ABL7</accession>
<evidence type="ECO:0000256" key="1">
    <source>
        <dbReference type="ARBA" id="ARBA00004613"/>
    </source>
</evidence>
<dbReference type="PROSITE" id="PS00473">
    <property type="entry name" value="GNRH"/>
    <property type="match status" value="1"/>
</dbReference>
<keyword evidence="5" id="KW-0732">Signal</keyword>
<organism evidence="6 7">
    <name type="scientific">Lentinula aciculospora</name>
    <dbReference type="NCBI Taxonomy" id="153920"/>
    <lineage>
        <taxon>Eukaryota</taxon>
        <taxon>Fungi</taxon>
        <taxon>Dikarya</taxon>
        <taxon>Basidiomycota</taxon>
        <taxon>Agaricomycotina</taxon>
        <taxon>Agaricomycetes</taxon>
        <taxon>Agaricomycetidae</taxon>
        <taxon>Agaricales</taxon>
        <taxon>Marasmiineae</taxon>
        <taxon>Omphalotaceae</taxon>
        <taxon>Lentinula</taxon>
    </lineage>
</organism>